<dbReference type="RefSeq" id="WP_168964933.1">
    <property type="nucleotide sequence ID" value="NZ_JABAFR010000006.1"/>
</dbReference>
<evidence type="ECO:0000313" key="2">
    <source>
        <dbReference type="Proteomes" id="UP000540014"/>
    </source>
</evidence>
<dbReference type="AlphaFoldDB" id="A0A7X9NGT7"/>
<name>A0A7X9NGT7_9FIRM</name>
<sequence>MNKKYRLLVTKRSIKNLNNLETIFEESILDCEVIINEDTTVRSLANSLNTLDLKENDFLEYKDMYSDNYNIIFDLDFYYDDGVLYPDFDPFDIKIFDFERYGFALNSTIKIVRNEVGGLGSAGGIVDEFVELYKLLNKFISENPLTLIIISPLFKKFVKKFVQILKNNLIKYSTFNKGLLFNDAYTLDSFTKAFRLEDLRMEFSEDYRTFVNALLIVYGYKYDYKNDCWLKQK</sequence>
<reference evidence="1 2" key="1">
    <citation type="submission" date="2020-04" db="EMBL/GenBank/DDBJ databases">
        <authorList>
            <person name="Hitch T.C.A."/>
            <person name="Wylensek D."/>
            <person name="Clavel T."/>
        </authorList>
    </citation>
    <scope>NUCLEOTIDE SEQUENCE [LARGE SCALE GENOMIC DNA]</scope>
    <source>
        <strain evidence="1 2">BSM-383-APC-22F</strain>
    </source>
</reference>
<evidence type="ECO:0000313" key="1">
    <source>
        <dbReference type="EMBL" id="NME43965.1"/>
    </source>
</evidence>
<dbReference type="Proteomes" id="UP000540014">
    <property type="component" value="Unassembled WGS sequence"/>
</dbReference>
<accession>A0A7X9NGT7</accession>
<proteinExistence type="predicted"/>
<protein>
    <submittedName>
        <fullName evidence="1">Uncharacterized protein</fullName>
    </submittedName>
</protein>
<comment type="caution">
    <text evidence="1">The sequence shown here is derived from an EMBL/GenBank/DDBJ whole genome shotgun (WGS) entry which is preliminary data.</text>
</comment>
<organism evidence="1 2">
    <name type="scientific">Faecalicoccus pleomorphus</name>
    <dbReference type="NCBI Taxonomy" id="1323"/>
    <lineage>
        <taxon>Bacteria</taxon>
        <taxon>Bacillati</taxon>
        <taxon>Bacillota</taxon>
        <taxon>Erysipelotrichia</taxon>
        <taxon>Erysipelotrichales</taxon>
        <taxon>Erysipelotrichaceae</taxon>
        <taxon>Faecalicoccus</taxon>
    </lineage>
</organism>
<gene>
    <name evidence="1" type="ORF">HF861_03595</name>
</gene>
<dbReference type="EMBL" id="JABAFR010000006">
    <property type="protein sequence ID" value="NME43965.1"/>
    <property type="molecule type" value="Genomic_DNA"/>
</dbReference>